<gene>
    <name evidence="1" type="ORF">EV207_107120</name>
</gene>
<reference evidence="1 2" key="1">
    <citation type="submission" date="2019-03" db="EMBL/GenBank/DDBJ databases">
        <title>Genomic Encyclopedia of Type Strains, Phase IV (KMG-IV): sequencing the most valuable type-strain genomes for metagenomic binning, comparative biology and taxonomic classification.</title>
        <authorList>
            <person name="Goeker M."/>
        </authorList>
    </citation>
    <scope>NUCLEOTIDE SEQUENCE [LARGE SCALE GENOMIC DNA]</scope>
    <source>
        <strain evidence="1 2">DSM 19377</strain>
    </source>
</reference>
<name>A0A4R2P874_9BACL</name>
<dbReference type="SUPFAM" id="SSF51230">
    <property type="entry name" value="Single hybrid motif"/>
    <property type="match status" value="1"/>
</dbReference>
<protein>
    <recommendedName>
        <fullName evidence="3">Biotin/lipoyl-binding protein</fullName>
    </recommendedName>
</protein>
<organism evidence="1 2">
    <name type="scientific">Scopulibacillus darangshiensis</name>
    <dbReference type="NCBI Taxonomy" id="442528"/>
    <lineage>
        <taxon>Bacteria</taxon>
        <taxon>Bacillati</taxon>
        <taxon>Bacillota</taxon>
        <taxon>Bacilli</taxon>
        <taxon>Bacillales</taxon>
        <taxon>Sporolactobacillaceae</taxon>
        <taxon>Scopulibacillus</taxon>
    </lineage>
</organism>
<evidence type="ECO:0000313" key="2">
    <source>
        <dbReference type="Proteomes" id="UP000295416"/>
    </source>
</evidence>
<evidence type="ECO:0008006" key="3">
    <source>
        <dbReference type="Google" id="ProtNLM"/>
    </source>
</evidence>
<comment type="caution">
    <text evidence="1">The sequence shown here is derived from an EMBL/GenBank/DDBJ whole genome shotgun (WGS) entry which is preliminary data.</text>
</comment>
<proteinExistence type="predicted"/>
<dbReference type="AlphaFoldDB" id="A0A4R2P874"/>
<dbReference type="EMBL" id="SLXK01000007">
    <property type="protein sequence ID" value="TCP30025.1"/>
    <property type="molecule type" value="Genomic_DNA"/>
</dbReference>
<accession>A0A4R2P874</accession>
<dbReference type="Gene3D" id="2.40.50.100">
    <property type="match status" value="1"/>
</dbReference>
<dbReference type="InterPro" id="IPR011053">
    <property type="entry name" value="Single_hybrid_motif"/>
</dbReference>
<dbReference type="OrthoDB" id="2639611at2"/>
<keyword evidence="2" id="KW-1185">Reference proteome</keyword>
<dbReference type="Proteomes" id="UP000295416">
    <property type="component" value="Unassembled WGS sequence"/>
</dbReference>
<sequence length="83" mass="9167">MKQSATLINPYHGVVEKITIEKDERIYEWDPLFTIKTTNGHLETVRVGLCGLIDSLEVGVGDQVKPGMVLAHVNEDLMISGSD</sequence>
<dbReference type="RefSeq" id="WP_132745195.1">
    <property type="nucleotide sequence ID" value="NZ_SLXK01000007.1"/>
</dbReference>
<evidence type="ECO:0000313" key="1">
    <source>
        <dbReference type="EMBL" id="TCP30025.1"/>
    </source>
</evidence>